<dbReference type="Pfam" id="PF00480">
    <property type="entry name" value="ROK"/>
    <property type="match status" value="1"/>
</dbReference>
<dbReference type="GO" id="GO:0047700">
    <property type="term" value="F:beta-glucoside kinase activity"/>
    <property type="evidence" value="ECO:0007669"/>
    <property type="project" value="UniProtKB-EC"/>
</dbReference>
<accession>A0A806TF27</accession>
<evidence type="ECO:0000313" key="3">
    <source>
        <dbReference type="Proteomes" id="UP000036410"/>
    </source>
</evidence>
<keyword evidence="2" id="KW-0418">Kinase</keyword>
<dbReference type="AlphaFoldDB" id="A0A806TF27"/>
<proteinExistence type="inferred from homology"/>
<dbReference type="InterPro" id="IPR000600">
    <property type="entry name" value="ROK"/>
</dbReference>
<dbReference type="SUPFAM" id="SSF53067">
    <property type="entry name" value="Actin-like ATPase domain"/>
    <property type="match status" value="1"/>
</dbReference>
<evidence type="ECO:0000313" key="2">
    <source>
        <dbReference type="EMBL" id="AKP76682.1"/>
    </source>
</evidence>
<dbReference type="PROSITE" id="PS01125">
    <property type="entry name" value="ROK"/>
    <property type="match status" value="1"/>
</dbReference>
<reference evidence="2 3" key="1">
    <citation type="submission" date="2015-01" db="EMBL/GenBank/DDBJ databases">
        <title>Genome sequence of bacillus megaterium Q3.</title>
        <authorList>
            <person name="Wang Y."/>
            <person name="Luo K."/>
            <person name="Bai L."/>
            <person name="Luo F."/>
        </authorList>
    </citation>
    <scope>NUCLEOTIDE SEQUENCE [LARGE SCALE GENOMIC DNA]</scope>
    <source>
        <strain evidence="2 3">Q3</strain>
    </source>
</reference>
<keyword evidence="2" id="KW-0808">Transferase</keyword>
<dbReference type="InterPro" id="IPR043129">
    <property type="entry name" value="ATPase_NBD"/>
</dbReference>
<evidence type="ECO:0000256" key="1">
    <source>
        <dbReference type="ARBA" id="ARBA00006479"/>
    </source>
</evidence>
<dbReference type="InterPro" id="IPR049874">
    <property type="entry name" value="ROK_cs"/>
</dbReference>
<gene>
    <name evidence="2" type="primary">bglK</name>
    <name evidence="2" type="ORF">AS52_01717</name>
</gene>
<dbReference type="EMBL" id="CP010586">
    <property type="protein sequence ID" value="AKP76682.1"/>
    <property type="molecule type" value="Genomic_DNA"/>
</dbReference>
<dbReference type="PANTHER" id="PTHR18964:SF165">
    <property type="entry name" value="BETA-GLUCOSIDE KINASE"/>
    <property type="match status" value="1"/>
</dbReference>
<comment type="similarity">
    <text evidence="1">Belongs to the ROK (NagC/XylR) family.</text>
</comment>
<dbReference type="Proteomes" id="UP000036410">
    <property type="component" value="Chromosome"/>
</dbReference>
<organism evidence="2 3">
    <name type="scientific">Priestia megaterium Q3</name>
    <dbReference type="NCBI Taxonomy" id="1452722"/>
    <lineage>
        <taxon>Bacteria</taxon>
        <taxon>Bacillati</taxon>
        <taxon>Bacillota</taxon>
        <taxon>Bacilli</taxon>
        <taxon>Bacillales</taxon>
        <taxon>Bacillaceae</taxon>
        <taxon>Priestia</taxon>
    </lineage>
</organism>
<dbReference type="EC" id="2.7.1.85" evidence="2"/>
<sequence>MKFVLACDIGGTDLKMGKFSLSGDLVESVKIPLANRKGQTILTQIESRIDSDVVGLALSIPGFINPNTGFIEMGGAIEDFNGFNIFAYFKEQFPDLAISAENDANCVALAEKWKGSAKEETDFLCLTIGTGIGGAIYLNDALYRGRRNQSGEFGHMFSEHVTSDSAENHKFNKTATLAVIRQKYAECMNIPFQNVSGEQIFEAYDQGEEVASLLVSDLYSGLAMNILNLYYVFALPTFYIGGGITSRKTFINELRQRILEIDPAFCAVIRSTSFGNQSGMIGAVYHHIASRKTLELI</sequence>
<dbReference type="Gene3D" id="3.30.420.40">
    <property type="match status" value="2"/>
</dbReference>
<name>A0A806TF27_PRIMG</name>
<dbReference type="PANTHER" id="PTHR18964">
    <property type="entry name" value="ROK (REPRESSOR, ORF, KINASE) FAMILY"/>
    <property type="match status" value="1"/>
</dbReference>
<protein>
    <submittedName>
        <fullName evidence="2">Beta-glucoside kinase</fullName>
        <ecNumber evidence="2">2.7.1.85</ecNumber>
    </submittedName>
</protein>
<dbReference type="RefSeq" id="WP_033578594.1">
    <property type="nucleotide sequence ID" value="NZ_CP010586.1"/>
</dbReference>